<sequence length="370" mass="42894">MLVPTSYFESTSSATQSCENQQATTVRDHFRIAEDCPEMVFRRRAYLEKLLGILYEDCRRRISTDVDLTTDSSHLSDSSQRIASALTEQQLQKLDCDSLKQRIQQMYCDVDYANMKLLKVLKQRAHQLARQAARCNIITAVLQAMSEKRRIDTKLQFSLDPPGTESGFEEWLNAMKAVARLPDGIPSYFKRKLWVILANYHIDRLGLNWEQTRRVAFNERIHPDDDRLSFQIIKDLHRTGWSGISGEAERIHLKRVLLGYARFNKTIGYCQGFNVIAALVLEVTEFKEECALKVMIFLIEQVLPQGYFDQSLRALSVDMAVLRSLLHQRLPKTARHLDELQRNSECENEPPLTNVFSMHWFFDVVRDMPS</sequence>
<dbReference type="PROSITE" id="PS50086">
    <property type="entry name" value="TBC_RABGAP"/>
    <property type="match status" value="1"/>
</dbReference>
<dbReference type="PANTHER" id="PTHR13399">
    <property type="entry name" value="TRANSLOCON-ASSOCIATED PROTEIN TRAP , GAMMA SUBUNIT"/>
    <property type="match status" value="1"/>
</dbReference>
<name>F1L3F3_ASCSU</name>
<dbReference type="InterPro" id="IPR000195">
    <property type="entry name" value="Rab-GAP-TBC_dom"/>
</dbReference>
<protein>
    <submittedName>
        <fullName evidence="2">TBC1 domain family member 30</fullName>
    </submittedName>
</protein>
<dbReference type="Pfam" id="PF00566">
    <property type="entry name" value="RabGAP-TBC"/>
    <property type="match status" value="1"/>
</dbReference>
<dbReference type="PANTHER" id="PTHR13399:SF2">
    <property type="entry name" value="TRANSLOCON-ASSOCIATED PROTEIN SUBUNIT GAMMA"/>
    <property type="match status" value="1"/>
</dbReference>
<dbReference type="AlphaFoldDB" id="F1L3F3"/>
<dbReference type="Gene3D" id="1.10.8.270">
    <property type="entry name" value="putative rabgap domain of human tbc1 domain family member 14 like domains"/>
    <property type="match status" value="1"/>
</dbReference>
<reference evidence="2" key="1">
    <citation type="journal article" date="2011" name="Genome Res.">
        <title>Deep small RNA sequencing from the nematode Ascaris reveals conservation, functional diversification, and novel developmental profiles.</title>
        <authorList>
            <person name="Wang J."/>
            <person name="Czech B."/>
            <person name="Crunk A."/>
            <person name="Wallace A."/>
            <person name="Mitreva M."/>
            <person name="Hannon G.J."/>
            <person name="Davis R.E."/>
        </authorList>
    </citation>
    <scope>NUCLEOTIDE SEQUENCE</scope>
</reference>
<accession>F1L3F3</accession>
<dbReference type="Gene3D" id="1.10.472.80">
    <property type="entry name" value="Ypt/Rab-GAP domain of gyp1p, domain 3"/>
    <property type="match status" value="1"/>
</dbReference>
<proteinExistence type="evidence at transcript level"/>
<dbReference type="GO" id="GO:0005783">
    <property type="term" value="C:endoplasmic reticulum"/>
    <property type="evidence" value="ECO:0007669"/>
    <property type="project" value="TreeGrafter"/>
</dbReference>
<dbReference type="InterPro" id="IPR035969">
    <property type="entry name" value="Rab-GAP_TBC_sf"/>
</dbReference>
<dbReference type="SMART" id="SM00164">
    <property type="entry name" value="TBC"/>
    <property type="match status" value="1"/>
</dbReference>
<evidence type="ECO:0000259" key="1">
    <source>
        <dbReference type="PROSITE" id="PS50086"/>
    </source>
</evidence>
<dbReference type="SUPFAM" id="SSF47923">
    <property type="entry name" value="Ypt/Rab-GAP domain of gyp1p"/>
    <property type="match status" value="1"/>
</dbReference>
<evidence type="ECO:0000313" key="2">
    <source>
        <dbReference type="EMBL" id="ADY44657.1"/>
    </source>
</evidence>
<organism evidence="2">
    <name type="scientific">Ascaris suum</name>
    <name type="common">Pig roundworm</name>
    <name type="synonym">Ascaris lumbricoides</name>
    <dbReference type="NCBI Taxonomy" id="6253"/>
    <lineage>
        <taxon>Eukaryota</taxon>
        <taxon>Metazoa</taxon>
        <taxon>Ecdysozoa</taxon>
        <taxon>Nematoda</taxon>
        <taxon>Chromadorea</taxon>
        <taxon>Rhabditida</taxon>
        <taxon>Spirurina</taxon>
        <taxon>Ascaridomorpha</taxon>
        <taxon>Ascaridoidea</taxon>
        <taxon>Ascarididae</taxon>
        <taxon>Ascaris</taxon>
    </lineage>
</organism>
<feature type="domain" description="Rab-GAP TBC" evidence="1">
    <location>
        <begin position="184"/>
        <end position="370"/>
    </location>
</feature>
<dbReference type="EMBL" id="JI170605">
    <property type="protein sequence ID" value="ADY44657.1"/>
    <property type="molecule type" value="mRNA"/>
</dbReference>